<evidence type="ECO:0000313" key="12">
    <source>
        <dbReference type="Proteomes" id="UP000269276"/>
    </source>
</evidence>
<dbReference type="EC" id="2.3.2.31" evidence="2"/>
<proteinExistence type="predicted"/>
<dbReference type="AlphaFoldDB" id="A0A3M7CUV1"/>
<dbReference type="GO" id="GO:0061630">
    <property type="term" value="F:ubiquitin protein ligase activity"/>
    <property type="evidence" value="ECO:0007669"/>
    <property type="project" value="UniProtKB-EC"/>
</dbReference>
<evidence type="ECO:0000256" key="3">
    <source>
        <dbReference type="ARBA" id="ARBA00022679"/>
    </source>
</evidence>
<protein>
    <recommendedName>
        <fullName evidence="2">RBR-type E3 ubiquitin transferase</fullName>
        <ecNumber evidence="2">2.3.2.31</ecNumber>
    </recommendedName>
</protein>
<evidence type="ECO:0000256" key="4">
    <source>
        <dbReference type="ARBA" id="ARBA00022723"/>
    </source>
</evidence>
<feature type="domain" description="RING-type" evidence="10">
    <location>
        <begin position="135"/>
        <end position="327"/>
    </location>
</feature>
<dbReference type="Gene3D" id="1.20.120.1750">
    <property type="match status" value="1"/>
</dbReference>
<dbReference type="PANTHER" id="PTHR11685">
    <property type="entry name" value="RBR FAMILY RING FINGER AND IBR DOMAIN-CONTAINING"/>
    <property type="match status" value="1"/>
</dbReference>
<keyword evidence="6" id="KW-0863">Zinc-finger</keyword>
<keyword evidence="3" id="KW-0808">Transferase</keyword>
<evidence type="ECO:0000259" key="10">
    <source>
        <dbReference type="PROSITE" id="PS51873"/>
    </source>
</evidence>
<dbReference type="PROSITE" id="PS00518">
    <property type="entry name" value="ZF_RING_1"/>
    <property type="match status" value="1"/>
</dbReference>
<gene>
    <name evidence="11" type="ORF">D0863_13154</name>
</gene>
<keyword evidence="7" id="KW-0833">Ubl conjugation pathway</keyword>
<dbReference type="InterPro" id="IPR031127">
    <property type="entry name" value="E3_UB_ligase_RBR"/>
</dbReference>
<keyword evidence="5" id="KW-0677">Repeat</keyword>
<evidence type="ECO:0000256" key="6">
    <source>
        <dbReference type="ARBA" id="ARBA00022771"/>
    </source>
</evidence>
<dbReference type="GO" id="GO:0008270">
    <property type="term" value="F:zinc ion binding"/>
    <property type="evidence" value="ECO:0007669"/>
    <property type="project" value="UniProtKB-KW"/>
</dbReference>
<dbReference type="InterPro" id="IPR044066">
    <property type="entry name" value="TRIAD_supradom"/>
</dbReference>
<evidence type="ECO:0000313" key="11">
    <source>
        <dbReference type="EMBL" id="RMY55928.1"/>
    </source>
</evidence>
<evidence type="ECO:0000256" key="8">
    <source>
        <dbReference type="ARBA" id="ARBA00022833"/>
    </source>
</evidence>
<dbReference type="GO" id="GO:0016567">
    <property type="term" value="P:protein ubiquitination"/>
    <property type="evidence" value="ECO:0007669"/>
    <property type="project" value="InterPro"/>
</dbReference>
<evidence type="ECO:0000256" key="2">
    <source>
        <dbReference type="ARBA" id="ARBA00012251"/>
    </source>
</evidence>
<keyword evidence="4" id="KW-0479">Metal-binding</keyword>
<dbReference type="EMBL" id="QWIP01000724">
    <property type="protein sequence ID" value="RMY55928.1"/>
    <property type="molecule type" value="Genomic_DNA"/>
</dbReference>
<dbReference type="InterPro" id="IPR017907">
    <property type="entry name" value="Znf_RING_CS"/>
</dbReference>
<comment type="caution">
    <text evidence="11">The sequence shown here is derived from an EMBL/GenBank/DDBJ whole genome shotgun (WGS) entry which is preliminary data.</text>
</comment>
<dbReference type="VEuPathDB" id="FungiDB:BTJ68_04068"/>
<feature type="compositionally biased region" description="Polar residues" evidence="9">
    <location>
        <begin position="10"/>
        <end position="25"/>
    </location>
</feature>
<sequence length="382" mass="43383">MDELERKTNRLQLTDSTTENSGNSKGKQRTDRVSDEELAWTLYRQEQEDEKLAASIASRSISSRGVQTARDYEYALQLQNYDAEFDNGDTEVFERYNDFQRQADFITRESHAYSDPMAESSAQAAKRVAQKVPPKTAACVACMEVFAWKELAAAPCCHTYCRECVSGLFRNAMTDKSLFPPRCCRQVLSVEKLTPFLSEDLATRFSAKAVEFSTPVRTCCHDVHCSAFIPPSSIKGEVARCPECRKRTCTMCKAARHHGDCPQDTALQQVLEVAQGEGWRRCICGRMVIHGGACDHMTCLCGHQFCYNCGRTWKTCRCPWFDERRLYERAAEIADRGPMPHRQDEPAAPRAVRIEQVATRLTANRNWWMVVDNVIDLVAEEI</sequence>
<evidence type="ECO:0000256" key="9">
    <source>
        <dbReference type="SAM" id="MobiDB-lite"/>
    </source>
</evidence>
<evidence type="ECO:0000256" key="7">
    <source>
        <dbReference type="ARBA" id="ARBA00022786"/>
    </source>
</evidence>
<dbReference type="PROSITE" id="PS51873">
    <property type="entry name" value="TRIAD"/>
    <property type="match status" value="1"/>
</dbReference>
<evidence type="ECO:0000256" key="5">
    <source>
        <dbReference type="ARBA" id="ARBA00022737"/>
    </source>
</evidence>
<accession>A0A3M7CUV1</accession>
<dbReference type="InterPro" id="IPR013083">
    <property type="entry name" value="Znf_RING/FYVE/PHD"/>
</dbReference>
<dbReference type="Proteomes" id="UP000269276">
    <property type="component" value="Unassembled WGS sequence"/>
</dbReference>
<dbReference type="CDD" id="cd22584">
    <property type="entry name" value="Rcat_RBR_unk"/>
    <property type="match status" value="1"/>
</dbReference>
<reference evidence="11 12" key="1">
    <citation type="journal article" date="2018" name="BMC Genomics">
        <title>Genomic evidence for intraspecific hybridization in a clonal and extremely halotolerant yeast.</title>
        <authorList>
            <person name="Gostincar C."/>
            <person name="Stajich J.E."/>
            <person name="Zupancic J."/>
            <person name="Zalar P."/>
            <person name="Gunde-Cimerman N."/>
        </authorList>
    </citation>
    <scope>NUCLEOTIDE SEQUENCE [LARGE SCALE GENOMIC DNA]</scope>
    <source>
        <strain evidence="11 12">EXF-2682</strain>
    </source>
</reference>
<dbReference type="SUPFAM" id="SSF57850">
    <property type="entry name" value="RING/U-box"/>
    <property type="match status" value="2"/>
</dbReference>
<dbReference type="Pfam" id="PF01485">
    <property type="entry name" value="IBR"/>
    <property type="match status" value="2"/>
</dbReference>
<comment type="catalytic activity">
    <reaction evidence="1">
        <text>[E2 ubiquitin-conjugating enzyme]-S-ubiquitinyl-L-cysteine + [acceptor protein]-L-lysine = [E2 ubiquitin-conjugating enzyme]-L-cysteine + [acceptor protein]-N(6)-ubiquitinyl-L-lysine.</text>
        <dbReference type="EC" id="2.3.2.31"/>
    </reaction>
</comment>
<organism evidence="11 12">
    <name type="scientific">Hortaea werneckii</name>
    <name type="common">Black yeast</name>
    <name type="synonym">Cladosporium werneckii</name>
    <dbReference type="NCBI Taxonomy" id="91943"/>
    <lineage>
        <taxon>Eukaryota</taxon>
        <taxon>Fungi</taxon>
        <taxon>Dikarya</taxon>
        <taxon>Ascomycota</taxon>
        <taxon>Pezizomycotina</taxon>
        <taxon>Dothideomycetes</taxon>
        <taxon>Dothideomycetidae</taxon>
        <taxon>Mycosphaerellales</taxon>
        <taxon>Teratosphaeriaceae</taxon>
        <taxon>Hortaea</taxon>
    </lineage>
</organism>
<dbReference type="Gene3D" id="3.30.40.10">
    <property type="entry name" value="Zinc/RING finger domain, C3HC4 (zinc finger)"/>
    <property type="match status" value="1"/>
</dbReference>
<keyword evidence="8" id="KW-0862">Zinc</keyword>
<name>A0A3M7CUV1_HORWE</name>
<dbReference type="OrthoDB" id="9977870at2759"/>
<evidence type="ECO:0000256" key="1">
    <source>
        <dbReference type="ARBA" id="ARBA00001798"/>
    </source>
</evidence>
<feature type="region of interest" description="Disordered" evidence="9">
    <location>
        <begin position="1"/>
        <end position="35"/>
    </location>
</feature>
<dbReference type="InterPro" id="IPR002867">
    <property type="entry name" value="IBR_dom"/>
</dbReference>